<dbReference type="AlphaFoldDB" id="A0A453RRR6"/>
<reference evidence="2" key="2">
    <citation type="journal article" date="2017" name="Nat. Plants">
        <title>The Aegilops tauschii genome reveals multiple impacts of transposons.</title>
        <authorList>
            <person name="Zhao G."/>
            <person name="Zou C."/>
            <person name="Li K."/>
            <person name="Wang K."/>
            <person name="Li T."/>
            <person name="Gao L."/>
            <person name="Zhang X."/>
            <person name="Wang H."/>
            <person name="Yang Z."/>
            <person name="Liu X."/>
            <person name="Jiang W."/>
            <person name="Mao L."/>
            <person name="Kong X."/>
            <person name="Jiao Y."/>
            <person name="Jia J."/>
        </authorList>
    </citation>
    <scope>NUCLEOTIDE SEQUENCE [LARGE SCALE GENOMIC DNA]</scope>
    <source>
        <strain evidence="2">cv. AL8/78</strain>
    </source>
</reference>
<keyword evidence="2" id="KW-1185">Reference proteome</keyword>
<sequence>IPARFPDRPIGTIFRGVRQPKRPRTRAITSVTSIRGARVFACPAIASRCRTYKRSLRARPRPLRYSLSLHRRRRAAAASPKSVSSPAYTTSYLFPPICIPSLSDPALDLFRVPLDLS</sequence>
<name>A0A453RRR6_AEGTS</name>
<reference evidence="2" key="1">
    <citation type="journal article" date="2014" name="Science">
        <title>Ancient hybridizations among the ancestral genomes of bread wheat.</title>
        <authorList>
            <consortium name="International Wheat Genome Sequencing Consortium,"/>
            <person name="Marcussen T."/>
            <person name="Sandve S.R."/>
            <person name="Heier L."/>
            <person name="Spannagl M."/>
            <person name="Pfeifer M."/>
            <person name="Jakobsen K.S."/>
            <person name="Wulff B.B."/>
            <person name="Steuernagel B."/>
            <person name="Mayer K.F."/>
            <person name="Olsen O.A."/>
        </authorList>
    </citation>
    <scope>NUCLEOTIDE SEQUENCE [LARGE SCALE GENOMIC DNA]</scope>
    <source>
        <strain evidence="2">cv. AL8/78</strain>
    </source>
</reference>
<dbReference type="Gramene" id="AET7Gv20675900.1">
    <property type="protein sequence ID" value="AET7Gv20675900.1"/>
    <property type="gene ID" value="AET7Gv20675900"/>
</dbReference>
<reference evidence="1" key="4">
    <citation type="submission" date="2019-03" db="UniProtKB">
        <authorList>
            <consortium name="EnsemblPlants"/>
        </authorList>
    </citation>
    <scope>IDENTIFICATION</scope>
</reference>
<dbReference type="EnsemblPlants" id="AET7Gv20675900.1">
    <property type="protein sequence ID" value="AET7Gv20675900.1"/>
    <property type="gene ID" value="AET7Gv20675900"/>
</dbReference>
<accession>A0A453RRR6</accession>
<protein>
    <submittedName>
        <fullName evidence="1">Uncharacterized protein</fullName>
    </submittedName>
</protein>
<evidence type="ECO:0000313" key="1">
    <source>
        <dbReference type="EnsemblPlants" id="AET7Gv20675900.1"/>
    </source>
</evidence>
<proteinExistence type="predicted"/>
<evidence type="ECO:0000313" key="2">
    <source>
        <dbReference type="Proteomes" id="UP000015105"/>
    </source>
</evidence>
<reference evidence="1" key="3">
    <citation type="journal article" date="2017" name="Nature">
        <title>Genome sequence of the progenitor of the wheat D genome Aegilops tauschii.</title>
        <authorList>
            <person name="Luo M.C."/>
            <person name="Gu Y.Q."/>
            <person name="Puiu D."/>
            <person name="Wang H."/>
            <person name="Twardziok S.O."/>
            <person name="Deal K.R."/>
            <person name="Huo N."/>
            <person name="Zhu T."/>
            <person name="Wang L."/>
            <person name="Wang Y."/>
            <person name="McGuire P.E."/>
            <person name="Liu S."/>
            <person name="Long H."/>
            <person name="Ramasamy R.K."/>
            <person name="Rodriguez J.C."/>
            <person name="Van S.L."/>
            <person name="Yuan L."/>
            <person name="Wang Z."/>
            <person name="Xia Z."/>
            <person name="Xiao L."/>
            <person name="Anderson O.D."/>
            <person name="Ouyang S."/>
            <person name="Liang Y."/>
            <person name="Zimin A.V."/>
            <person name="Pertea G."/>
            <person name="Qi P."/>
            <person name="Bennetzen J.L."/>
            <person name="Dai X."/>
            <person name="Dawson M.W."/>
            <person name="Muller H.G."/>
            <person name="Kugler K."/>
            <person name="Rivarola-Duarte L."/>
            <person name="Spannagl M."/>
            <person name="Mayer K.F.X."/>
            <person name="Lu F.H."/>
            <person name="Bevan M.W."/>
            <person name="Leroy P."/>
            <person name="Li P."/>
            <person name="You F.M."/>
            <person name="Sun Q."/>
            <person name="Liu Z."/>
            <person name="Lyons E."/>
            <person name="Wicker T."/>
            <person name="Salzberg S.L."/>
            <person name="Devos K.M."/>
            <person name="Dvorak J."/>
        </authorList>
    </citation>
    <scope>NUCLEOTIDE SEQUENCE [LARGE SCALE GENOMIC DNA]</scope>
    <source>
        <strain evidence="1">cv. AL8/78</strain>
    </source>
</reference>
<dbReference type="Proteomes" id="UP000015105">
    <property type="component" value="Chromosome 7D"/>
</dbReference>
<organism evidence="1 2">
    <name type="scientific">Aegilops tauschii subsp. strangulata</name>
    <name type="common">Goatgrass</name>
    <dbReference type="NCBI Taxonomy" id="200361"/>
    <lineage>
        <taxon>Eukaryota</taxon>
        <taxon>Viridiplantae</taxon>
        <taxon>Streptophyta</taxon>
        <taxon>Embryophyta</taxon>
        <taxon>Tracheophyta</taxon>
        <taxon>Spermatophyta</taxon>
        <taxon>Magnoliopsida</taxon>
        <taxon>Liliopsida</taxon>
        <taxon>Poales</taxon>
        <taxon>Poaceae</taxon>
        <taxon>BOP clade</taxon>
        <taxon>Pooideae</taxon>
        <taxon>Triticodae</taxon>
        <taxon>Triticeae</taxon>
        <taxon>Triticinae</taxon>
        <taxon>Aegilops</taxon>
    </lineage>
</organism>
<reference evidence="1" key="5">
    <citation type="journal article" date="2021" name="G3 (Bethesda)">
        <title>Aegilops tauschii genome assembly Aet v5.0 features greater sequence contiguity and improved annotation.</title>
        <authorList>
            <person name="Wang L."/>
            <person name="Zhu T."/>
            <person name="Rodriguez J.C."/>
            <person name="Deal K.R."/>
            <person name="Dubcovsky J."/>
            <person name="McGuire P.E."/>
            <person name="Lux T."/>
            <person name="Spannagl M."/>
            <person name="Mayer K.F.X."/>
            <person name="Baldrich P."/>
            <person name="Meyers B.C."/>
            <person name="Huo N."/>
            <person name="Gu Y.Q."/>
            <person name="Zhou H."/>
            <person name="Devos K.M."/>
            <person name="Bennetzen J.L."/>
            <person name="Unver T."/>
            <person name="Budak H."/>
            <person name="Gulick P.J."/>
            <person name="Galiba G."/>
            <person name="Kalapos B."/>
            <person name="Nelson D.R."/>
            <person name="Li P."/>
            <person name="You F.M."/>
            <person name="Luo M.C."/>
            <person name="Dvorak J."/>
        </authorList>
    </citation>
    <scope>NUCLEOTIDE SEQUENCE [LARGE SCALE GENOMIC DNA]</scope>
    <source>
        <strain evidence="1">cv. AL8/78</strain>
    </source>
</reference>